<accession>A0ABS4VWZ3</accession>
<dbReference type="InterPro" id="IPR036390">
    <property type="entry name" value="WH_DNA-bd_sf"/>
</dbReference>
<dbReference type="CDD" id="cd02440">
    <property type="entry name" value="AdoMet_MTases"/>
    <property type="match status" value="1"/>
</dbReference>
<dbReference type="GO" id="GO:0008168">
    <property type="term" value="F:methyltransferase activity"/>
    <property type="evidence" value="ECO:0007669"/>
    <property type="project" value="UniProtKB-KW"/>
</dbReference>
<reference evidence="3 4" key="1">
    <citation type="submission" date="2021-03" db="EMBL/GenBank/DDBJ databases">
        <title>Sequencing the genomes of 1000 actinobacteria strains.</title>
        <authorList>
            <person name="Klenk H.-P."/>
        </authorList>
    </citation>
    <scope>NUCLEOTIDE SEQUENCE [LARGE SCALE GENOMIC DNA]</scope>
    <source>
        <strain evidence="3 4">DSM 45256</strain>
    </source>
</reference>
<dbReference type="RefSeq" id="WP_210029604.1">
    <property type="nucleotide sequence ID" value="NZ_JAGINU010000001.1"/>
</dbReference>
<keyword evidence="3" id="KW-0489">Methyltransferase</keyword>
<dbReference type="Pfam" id="PF21320">
    <property type="entry name" value="WHD_Rv2258c"/>
    <property type="match status" value="1"/>
</dbReference>
<evidence type="ECO:0000313" key="3">
    <source>
        <dbReference type="EMBL" id="MBP2368459.1"/>
    </source>
</evidence>
<name>A0ABS4VWZ3_9PSEU</name>
<protein>
    <submittedName>
        <fullName evidence="3">SAM-dependent methyltransferase</fullName>
    </submittedName>
</protein>
<dbReference type="Gene3D" id="3.40.50.150">
    <property type="entry name" value="Vaccinia Virus protein VP39"/>
    <property type="match status" value="1"/>
</dbReference>
<comment type="caution">
    <text evidence="3">The sequence shown here is derived from an EMBL/GenBank/DDBJ whole genome shotgun (WGS) entry which is preliminary data.</text>
</comment>
<dbReference type="Pfam" id="PF08242">
    <property type="entry name" value="Methyltransf_12"/>
    <property type="match status" value="1"/>
</dbReference>
<feature type="domain" description="Methyltransferase type 12" evidence="1">
    <location>
        <begin position="187"/>
        <end position="279"/>
    </location>
</feature>
<dbReference type="PANTHER" id="PTHR45128:SF2">
    <property type="entry name" value="METHYLTRANSFERASE DOMAIN-CONTAINING PROTEIN"/>
    <property type="match status" value="1"/>
</dbReference>
<dbReference type="GO" id="GO:0032259">
    <property type="term" value="P:methylation"/>
    <property type="evidence" value="ECO:0007669"/>
    <property type="project" value="UniProtKB-KW"/>
</dbReference>
<proteinExistence type="predicted"/>
<dbReference type="InterPro" id="IPR053173">
    <property type="entry name" value="SAM-binding_MTase"/>
</dbReference>
<keyword evidence="3" id="KW-0808">Transferase</keyword>
<dbReference type="InterPro" id="IPR029063">
    <property type="entry name" value="SAM-dependent_MTases_sf"/>
</dbReference>
<organism evidence="3 4">
    <name type="scientific">Pseudonocardia parietis</name>
    <dbReference type="NCBI Taxonomy" id="570936"/>
    <lineage>
        <taxon>Bacteria</taxon>
        <taxon>Bacillati</taxon>
        <taxon>Actinomycetota</taxon>
        <taxon>Actinomycetes</taxon>
        <taxon>Pseudonocardiales</taxon>
        <taxon>Pseudonocardiaceae</taxon>
        <taxon>Pseudonocardia</taxon>
    </lineage>
</organism>
<dbReference type="SUPFAM" id="SSF46785">
    <property type="entry name" value="Winged helix' DNA-binding domain"/>
    <property type="match status" value="1"/>
</dbReference>
<sequence>MTSTIETPSTHTTAAFAERLFTAVLATIDVQAAYLGGRLGWYRALAGGDALTSSELARRCGTAERYTREWLEQQAVTGVLTCDDAPDTAGRRYTLPPGHAEVLVDELSPNHVLPLARFIAAAGKQLDALAEAYRTGGGVSWAQHGADLREAQAAANRPMFLGALGESYLPAIPDVDAALRSGARAADVGCGHGWSAIGIALAYPYATVDGYDLDAPSIEAARRNAAEAGVGDRVRFHHSTPAATAGPYDVVFAFEVVHDLPDPVTVLASMRALAGPSGTVVVMDERVADEFTAPGDEIERLMYGYSLLCCLADGMAHPPSAATGTVMRADRLRDYARRAGFGDVEVLDIADDFFRFYRLTGEAS</sequence>
<dbReference type="PANTHER" id="PTHR45128">
    <property type="entry name" value="METHYLTRANSFERASE TYPE 11"/>
    <property type="match status" value="1"/>
</dbReference>
<feature type="domain" description="S-adenosylmethionine-dependent methyltransferase Rv2258c-like winged HTH" evidence="2">
    <location>
        <begin position="35"/>
        <end position="103"/>
    </location>
</feature>
<dbReference type="InterPro" id="IPR048711">
    <property type="entry name" value="WHD_Rv2258c"/>
</dbReference>
<evidence type="ECO:0000259" key="1">
    <source>
        <dbReference type="Pfam" id="PF08242"/>
    </source>
</evidence>
<gene>
    <name evidence="3" type="ORF">JOF36_004155</name>
</gene>
<dbReference type="InterPro" id="IPR013217">
    <property type="entry name" value="Methyltransf_12"/>
</dbReference>
<dbReference type="Proteomes" id="UP001519295">
    <property type="component" value="Unassembled WGS sequence"/>
</dbReference>
<dbReference type="EMBL" id="JAGINU010000001">
    <property type="protein sequence ID" value="MBP2368459.1"/>
    <property type="molecule type" value="Genomic_DNA"/>
</dbReference>
<dbReference type="SUPFAM" id="SSF53335">
    <property type="entry name" value="S-adenosyl-L-methionine-dependent methyltransferases"/>
    <property type="match status" value="1"/>
</dbReference>
<keyword evidence="4" id="KW-1185">Reference proteome</keyword>
<evidence type="ECO:0000313" key="4">
    <source>
        <dbReference type="Proteomes" id="UP001519295"/>
    </source>
</evidence>
<evidence type="ECO:0000259" key="2">
    <source>
        <dbReference type="Pfam" id="PF21320"/>
    </source>
</evidence>